<evidence type="ECO:0000256" key="20">
    <source>
        <dbReference type="SAM" id="SignalP"/>
    </source>
</evidence>
<feature type="chain" id="PRO_5017262805" description="Junctional adhesion molecule A" evidence="20">
    <location>
        <begin position="19"/>
        <end position="291"/>
    </location>
</feature>
<keyword evidence="16" id="KW-0393">Immunoglobulin domain</keyword>
<proteinExistence type="inferred from homology"/>
<keyword evidence="23" id="KW-1185">Reference proteome</keyword>
<protein>
    <recommendedName>
        <fullName evidence="4">Junctional adhesion molecule A</fullName>
    </recommendedName>
    <alternativeName>
        <fullName evidence="17">Junctional adhesion molecule 1</fullName>
    </alternativeName>
</protein>
<evidence type="ECO:0000256" key="16">
    <source>
        <dbReference type="ARBA" id="ARBA00023319"/>
    </source>
</evidence>
<dbReference type="GO" id="GO:0090559">
    <property type="term" value="P:regulation of membrane permeability"/>
    <property type="evidence" value="ECO:0007669"/>
    <property type="project" value="TreeGrafter"/>
</dbReference>
<evidence type="ECO:0000313" key="23">
    <source>
        <dbReference type="Proteomes" id="UP000261540"/>
    </source>
</evidence>
<dbReference type="InterPro" id="IPR007110">
    <property type="entry name" value="Ig-like_dom"/>
</dbReference>
<dbReference type="GO" id="GO:0005886">
    <property type="term" value="C:plasma membrane"/>
    <property type="evidence" value="ECO:0007669"/>
    <property type="project" value="UniProtKB-SubCell"/>
</dbReference>
<dbReference type="InterPro" id="IPR036179">
    <property type="entry name" value="Ig-like_dom_sf"/>
</dbReference>
<keyword evidence="14" id="KW-1015">Disulfide bond</keyword>
<comment type="similarity">
    <text evidence="3">Belongs to the immunoglobulin superfamily.</text>
</comment>
<evidence type="ECO:0000256" key="6">
    <source>
        <dbReference type="ARBA" id="ARBA00022475"/>
    </source>
</evidence>
<evidence type="ECO:0000256" key="12">
    <source>
        <dbReference type="ARBA" id="ARBA00022989"/>
    </source>
</evidence>
<dbReference type="Pfam" id="PF13927">
    <property type="entry name" value="Ig_3"/>
    <property type="match status" value="2"/>
</dbReference>
<evidence type="ECO:0000313" key="22">
    <source>
        <dbReference type="Ensembl" id="ENSPKIP00000003295.1"/>
    </source>
</evidence>
<dbReference type="GeneTree" id="ENSGT00940000159186"/>
<feature type="domain" description="Ig-like" evidence="21">
    <location>
        <begin position="19"/>
        <end position="117"/>
    </location>
</feature>
<sequence length="291" mass="31686">MLLTFVFTLLLHATGTLAFSVTTSDPNPSVPENSGVNLKCAYSSDFGTPRVEWKFKNMQGSQGYVVYDNKPTEKYVGRVDVYNGGLTFNKVTRQDNGVYSCEVSGNNGYGEVEIKLTVQVPPSVPMCGIPPTVTTGTRVVLTCLDRDGSPPSSYKWYKNGTPMPEDPSKFSNLKNSTYSIHPQMGHLTFASVAKTDSGDYYCTASNGIGSPQSCAKMLMEVKDLNTGGIVAGVIIALLAVALLIFGLWFARRKGYLPSKSKQSNKQVYAQPAMNYHDDADGEFKQKSSFVV</sequence>
<dbReference type="Proteomes" id="UP000261540">
    <property type="component" value="Unplaced"/>
</dbReference>
<keyword evidence="13 19" id="KW-0472">Membrane</keyword>
<evidence type="ECO:0000256" key="19">
    <source>
        <dbReference type="SAM" id="Phobius"/>
    </source>
</evidence>
<keyword evidence="10" id="KW-0677">Repeat</keyword>
<dbReference type="AlphaFoldDB" id="A0A3B3QCF0"/>
<evidence type="ECO:0000256" key="10">
    <source>
        <dbReference type="ARBA" id="ARBA00022737"/>
    </source>
</evidence>
<evidence type="ECO:0000256" key="13">
    <source>
        <dbReference type="ARBA" id="ARBA00023136"/>
    </source>
</evidence>
<dbReference type="SMART" id="SM00409">
    <property type="entry name" value="IG"/>
    <property type="match status" value="2"/>
</dbReference>
<evidence type="ECO:0000256" key="9">
    <source>
        <dbReference type="ARBA" id="ARBA00022729"/>
    </source>
</evidence>
<feature type="domain" description="Ig-like" evidence="21">
    <location>
        <begin position="122"/>
        <end position="218"/>
    </location>
</feature>
<evidence type="ECO:0000256" key="15">
    <source>
        <dbReference type="ARBA" id="ARBA00023180"/>
    </source>
</evidence>
<reference evidence="22" key="2">
    <citation type="submission" date="2025-09" db="UniProtKB">
        <authorList>
            <consortium name="Ensembl"/>
        </authorList>
    </citation>
    <scope>IDENTIFICATION</scope>
</reference>
<dbReference type="PANTHER" id="PTHR45113">
    <property type="entry name" value="JUNCTIONAL ADHESION MOLECULE A"/>
    <property type="match status" value="1"/>
</dbReference>
<keyword evidence="6" id="KW-1003">Cell membrane</keyword>
<evidence type="ECO:0000259" key="21">
    <source>
        <dbReference type="PROSITE" id="PS50835"/>
    </source>
</evidence>
<keyword evidence="9 20" id="KW-0732">Signal</keyword>
<evidence type="ECO:0000256" key="18">
    <source>
        <dbReference type="ARBA" id="ARBA00046718"/>
    </source>
</evidence>
<organism evidence="22 23">
    <name type="scientific">Paramormyrops kingsleyae</name>
    <dbReference type="NCBI Taxonomy" id="1676925"/>
    <lineage>
        <taxon>Eukaryota</taxon>
        <taxon>Metazoa</taxon>
        <taxon>Chordata</taxon>
        <taxon>Craniata</taxon>
        <taxon>Vertebrata</taxon>
        <taxon>Euteleostomi</taxon>
        <taxon>Actinopterygii</taxon>
        <taxon>Neopterygii</taxon>
        <taxon>Teleostei</taxon>
        <taxon>Osteoglossocephala</taxon>
        <taxon>Osteoglossomorpha</taxon>
        <taxon>Osteoglossiformes</taxon>
        <taxon>Mormyridae</taxon>
        <taxon>Paramormyrops</taxon>
    </lineage>
</organism>
<evidence type="ECO:0000256" key="3">
    <source>
        <dbReference type="ARBA" id="ARBA00008637"/>
    </source>
</evidence>
<reference evidence="22" key="1">
    <citation type="submission" date="2025-08" db="UniProtKB">
        <authorList>
            <consortium name="Ensembl"/>
        </authorList>
    </citation>
    <scope>IDENTIFICATION</scope>
</reference>
<dbReference type="GO" id="GO:0090557">
    <property type="term" value="P:establishment of endothelial intestinal barrier"/>
    <property type="evidence" value="ECO:0007669"/>
    <property type="project" value="TreeGrafter"/>
</dbReference>
<dbReference type="GO" id="GO:0005923">
    <property type="term" value="C:bicellular tight junction"/>
    <property type="evidence" value="ECO:0007669"/>
    <property type="project" value="UniProtKB-SubCell"/>
</dbReference>
<dbReference type="FunFam" id="2.60.40.10:FF:000342">
    <property type="entry name" value="Junctional adhesion molecule A"/>
    <property type="match status" value="1"/>
</dbReference>
<keyword evidence="12 19" id="KW-1133">Transmembrane helix</keyword>
<dbReference type="InterPro" id="IPR013783">
    <property type="entry name" value="Ig-like_fold"/>
</dbReference>
<keyword evidence="8 19" id="KW-0812">Transmembrane</keyword>
<dbReference type="SUPFAM" id="SSF48726">
    <property type="entry name" value="Immunoglobulin"/>
    <property type="match status" value="2"/>
</dbReference>
<dbReference type="STRING" id="1676925.ENSPKIP00000003295"/>
<dbReference type="InterPro" id="IPR003598">
    <property type="entry name" value="Ig_sub2"/>
</dbReference>
<evidence type="ECO:0000256" key="14">
    <source>
        <dbReference type="ARBA" id="ARBA00023157"/>
    </source>
</evidence>
<keyword evidence="15" id="KW-0325">Glycoprotein</keyword>
<evidence type="ECO:0000256" key="4">
    <source>
        <dbReference type="ARBA" id="ARBA00016608"/>
    </source>
</evidence>
<feature type="signal peptide" evidence="20">
    <location>
        <begin position="1"/>
        <end position="18"/>
    </location>
</feature>
<feature type="transmembrane region" description="Helical" evidence="19">
    <location>
        <begin position="229"/>
        <end position="250"/>
    </location>
</feature>
<dbReference type="Gene3D" id="2.60.40.10">
    <property type="entry name" value="Immunoglobulins"/>
    <property type="match status" value="2"/>
</dbReference>
<evidence type="ECO:0000256" key="5">
    <source>
        <dbReference type="ARBA" id="ARBA00022427"/>
    </source>
</evidence>
<accession>A0A3B3QCF0</accession>
<evidence type="ECO:0000256" key="1">
    <source>
        <dbReference type="ARBA" id="ARBA00004251"/>
    </source>
</evidence>
<keyword evidence="7" id="KW-0597">Phosphoprotein</keyword>
<dbReference type="PANTHER" id="PTHR45113:SF1">
    <property type="entry name" value="JUNCTIONAL ADHESION MOLECULE A"/>
    <property type="match status" value="1"/>
</dbReference>
<evidence type="ECO:0000256" key="8">
    <source>
        <dbReference type="ARBA" id="ARBA00022692"/>
    </source>
</evidence>
<dbReference type="GO" id="GO:0050892">
    <property type="term" value="P:intestinal absorption"/>
    <property type="evidence" value="ECO:0007669"/>
    <property type="project" value="TreeGrafter"/>
</dbReference>
<dbReference type="SMART" id="SM00408">
    <property type="entry name" value="IGc2"/>
    <property type="match status" value="2"/>
</dbReference>
<dbReference type="GO" id="GO:0007155">
    <property type="term" value="P:cell adhesion"/>
    <property type="evidence" value="ECO:0007669"/>
    <property type="project" value="InterPro"/>
</dbReference>
<comment type="subunit">
    <text evidence="18">Interacts with the ninth PDZ domain of MPDZ. Interacts with the first PDZ domain of PARD3. The association between PARD3 and PARD6B probably disrupts this interaction. Interacts with ITGAL (via I-domain). Interacts with CD151.</text>
</comment>
<evidence type="ECO:0000256" key="2">
    <source>
        <dbReference type="ARBA" id="ARBA00004435"/>
    </source>
</evidence>
<evidence type="ECO:0000256" key="11">
    <source>
        <dbReference type="ARBA" id="ARBA00022949"/>
    </source>
</evidence>
<dbReference type="InterPro" id="IPR003599">
    <property type="entry name" value="Ig_sub"/>
</dbReference>
<comment type="subcellular location">
    <subcellularLocation>
        <location evidence="2">Cell junction</location>
        <location evidence="2">Tight junction</location>
    </subcellularLocation>
    <subcellularLocation>
        <location evidence="1">Cell membrane</location>
        <topology evidence="1">Single-pass type I membrane protein</topology>
    </subcellularLocation>
</comment>
<dbReference type="InterPro" id="IPR042456">
    <property type="entry name" value="F11R"/>
</dbReference>
<keyword evidence="5" id="KW-0796">Tight junction</keyword>
<name>A0A3B3QCF0_9TELE</name>
<keyword evidence="11" id="KW-0965">Cell junction</keyword>
<dbReference type="Ensembl" id="ENSPKIT00000027254.1">
    <property type="protein sequence ID" value="ENSPKIP00000003295.1"/>
    <property type="gene ID" value="ENSPKIG00000020862.1"/>
</dbReference>
<evidence type="ECO:0000256" key="7">
    <source>
        <dbReference type="ARBA" id="ARBA00022553"/>
    </source>
</evidence>
<dbReference type="PROSITE" id="PS50835">
    <property type="entry name" value="IG_LIKE"/>
    <property type="match status" value="2"/>
</dbReference>
<evidence type="ECO:0000256" key="17">
    <source>
        <dbReference type="ARBA" id="ARBA00030590"/>
    </source>
</evidence>